<feature type="repeat" description="TPR" evidence="1">
    <location>
        <begin position="132"/>
        <end position="165"/>
    </location>
</feature>
<keyword evidence="4" id="KW-1185">Reference proteome</keyword>
<dbReference type="Pfam" id="PF14559">
    <property type="entry name" value="TPR_19"/>
    <property type="match status" value="1"/>
</dbReference>
<dbReference type="RefSeq" id="WP_160738504.1">
    <property type="nucleotide sequence ID" value="NZ_WTYQ01000001.1"/>
</dbReference>
<feature type="chain" id="PRO_5032290071" evidence="2">
    <location>
        <begin position="26"/>
        <end position="599"/>
    </location>
</feature>
<reference evidence="3 4" key="1">
    <citation type="submission" date="2019-12" db="EMBL/GenBank/DDBJ databases">
        <title>Genomic-based taxomic classification of the family Erythrobacteraceae.</title>
        <authorList>
            <person name="Xu L."/>
        </authorList>
    </citation>
    <scope>NUCLEOTIDE SEQUENCE [LARGE SCALE GENOMIC DNA]</scope>
    <source>
        <strain evidence="3 4">DSM 18604</strain>
    </source>
</reference>
<dbReference type="EMBL" id="WTYQ01000001">
    <property type="protein sequence ID" value="MXP25376.1"/>
    <property type="molecule type" value="Genomic_DNA"/>
</dbReference>
<proteinExistence type="predicted"/>
<dbReference type="Proteomes" id="UP000460561">
    <property type="component" value="Unassembled WGS sequence"/>
</dbReference>
<dbReference type="PANTHER" id="PTHR12558">
    <property type="entry name" value="CELL DIVISION CYCLE 16,23,27"/>
    <property type="match status" value="1"/>
</dbReference>
<dbReference type="InterPro" id="IPR019734">
    <property type="entry name" value="TPR_rpt"/>
</dbReference>
<evidence type="ECO:0000256" key="1">
    <source>
        <dbReference type="PROSITE-ProRule" id="PRU00339"/>
    </source>
</evidence>
<keyword evidence="1" id="KW-0802">TPR repeat</keyword>
<dbReference type="PANTHER" id="PTHR12558:SF13">
    <property type="entry name" value="CELL DIVISION CYCLE PROTEIN 27 HOMOLOG"/>
    <property type="match status" value="1"/>
</dbReference>
<dbReference type="SMART" id="SM00028">
    <property type="entry name" value="TPR"/>
    <property type="match status" value="5"/>
</dbReference>
<dbReference type="SUPFAM" id="SSF48452">
    <property type="entry name" value="TPR-like"/>
    <property type="match status" value="3"/>
</dbReference>
<sequence length="599" mass="65698">MICNIKRRHIGAALCLLMVTAPGSADDVTAQRAIEISRKALDQGDPVTAEIEAQNALDQGAKREDVSALLGQSEFMQGEGDKARRWLEPGKFSDQDWERGFHTLAQLELMDGNPDAAAAAFAKASEKDGGSAALWVDIGRFRYQVGEQRLALAAARTAVKKDPEDPRALEFMGQLARDSEGLRAGLSWFERGTELHPKDIGLLSEYASTLAELGRYKDMLRVTRTILDIQPGNPRAYLLQAVLAARAGENELAQRVFWRTRNSFDNVPTGMLISGVIEQYGGNTMAAANVLENLTRLQPDNIVAHAVLGRALMADDQTGQLTDELGPIVHRKTASPYALTLMGRAFEQAGQRDQAAPYLDRAAGIGLAPPAMEAIDLSEQGAVTLYRWQDEPDRPELVVPTIRQMLQNGQAEAAFAQSKVLLQRYPDSVDMMVLAGDVAALTGHNDQAVKLYQNAALLRFNSQLARRMSYVLVAMNKRLEAKQVLSQYLRGNPNALEAVLLLADLQMADHEWRKADLLLTYARQLAGGQRDAKLLANLSQARLKQGMVEDAVDLATRAYHLQRSGRLPTRALAQAMLAAGRKDEGDVLMAKYQAMMATE</sequence>
<accession>A0A845AA08</accession>
<gene>
    <name evidence="3" type="ORF">GRI39_04855</name>
</gene>
<dbReference type="AlphaFoldDB" id="A0A845AA08"/>
<dbReference type="OrthoDB" id="7259535at2"/>
<evidence type="ECO:0000256" key="2">
    <source>
        <dbReference type="SAM" id="SignalP"/>
    </source>
</evidence>
<keyword evidence="2" id="KW-0732">Signal</keyword>
<dbReference type="Gene3D" id="1.25.40.10">
    <property type="entry name" value="Tetratricopeptide repeat domain"/>
    <property type="match status" value="3"/>
</dbReference>
<organism evidence="3 4">
    <name type="scientific">Altericroceibacterium indicum</name>
    <dbReference type="NCBI Taxonomy" id="374177"/>
    <lineage>
        <taxon>Bacteria</taxon>
        <taxon>Pseudomonadati</taxon>
        <taxon>Pseudomonadota</taxon>
        <taxon>Alphaproteobacteria</taxon>
        <taxon>Sphingomonadales</taxon>
        <taxon>Erythrobacteraceae</taxon>
        <taxon>Altericroceibacterium</taxon>
    </lineage>
</organism>
<evidence type="ECO:0000313" key="3">
    <source>
        <dbReference type="EMBL" id="MXP25376.1"/>
    </source>
</evidence>
<dbReference type="PROSITE" id="PS50005">
    <property type="entry name" value="TPR"/>
    <property type="match status" value="1"/>
</dbReference>
<feature type="signal peptide" evidence="2">
    <location>
        <begin position="1"/>
        <end position="25"/>
    </location>
</feature>
<dbReference type="InterPro" id="IPR011990">
    <property type="entry name" value="TPR-like_helical_dom_sf"/>
</dbReference>
<comment type="caution">
    <text evidence="3">The sequence shown here is derived from an EMBL/GenBank/DDBJ whole genome shotgun (WGS) entry which is preliminary data.</text>
</comment>
<name>A0A845AA08_9SPHN</name>
<evidence type="ECO:0000313" key="4">
    <source>
        <dbReference type="Proteomes" id="UP000460561"/>
    </source>
</evidence>
<protein>
    <submittedName>
        <fullName evidence="3">Tetratricopeptide repeat protein</fullName>
    </submittedName>
</protein>